<evidence type="ECO:0000313" key="3">
    <source>
        <dbReference type="EMBL" id="CAE0697034.1"/>
    </source>
</evidence>
<dbReference type="GO" id="GO:0016020">
    <property type="term" value="C:membrane"/>
    <property type="evidence" value="ECO:0007669"/>
    <property type="project" value="GOC"/>
</dbReference>
<reference evidence="3" key="1">
    <citation type="submission" date="2021-01" db="EMBL/GenBank/DDBJ databases">
        <authorList>
            <person name="Corre E."/>
            <person name="Pelletier E."/>
            <person name="Niang G."/>
            <person name="Scheremetjew M."/>
            <person name="Finn R."/>
            <person name="Kale V."/>
            <person name="Holt S."/>
            <person name="Cochrane G."/>
            <person name="Meng A."/>
            <person name="Brown T."/>
            <person name="Cohen L."/>
        </authorList>
    </citation>
    <scope>NUCLEOTIDE SEQUENCE</scope>
    <source>
        <strain evidence="3">CCMP1756</strain>
    </source>
</reference>
<accession>A0A7S3ZXC8</accession>
<keyword evidence="1" id="KW-0808">Transferase</keyword>
<evidence type="ECO:0000256" key="1">
    <source>
        <dbReference type="ARBA" id="ARBA00022679"/>
    </source>
</evidence>
<sequence length="216" mass="24657">MKALDELLRREEGVVGSYEAFQQLGPFAFKVDLWRYAMLYACGGVYVDSKMRLQTKFGPWSDRHFLKLEHRPPDLRFQAHTCVDETAEGMDKRGAPVMWQGFIMATPRVRQLLWAIEYIVENVKRRYYPHEGHLSMLYVTGPGALGRAVTARRICHNVTAQPLGKFRHTSCQRADRVCVDGGLGIARRSARRPQVGRPRRRAPGQPPLGTVLRARP</sequence>
<dbReference type="SUPFAM" id="SSF53448">
    <property type="entry name" value="Nucleotide-diphospho-sugar transferases"/>
    <property type="match status" value="1"/>
</dbReference>
<dbReference type="Pfam" id="PF04488">
    <property type="entry name" value="Gly_transf_sug"/>
    <property type="match status" value="1"/>
</dbReference>
<dbReference type="InterPro" id="IPR007577">
    <property type="entry name" value="GlycoTrfase_DXD_sugar-bd_CS"/>
</dbReference>
<proteinExistence type="predicted"/>
<dbReference type="AlphaFoldDB" id="A0A7S3ZXC8"/>
<dbReference type="InterPro" id="IPR051706">
    <property type="entry name" value="Glycosyltransferase_domain"/>
</dbReference>
<dbReference type="GO" id="GO:0000030">
    <property type="term" value="F:mannosyltransferase activity"/>
    <property type="evidence" value="ECO:0007669"/>
    <property type="project" value="TreeGrafter"/>
</dbReference>
<gene>
    <name evidence="3" type="ORF">PCAL00307_LOCUS12470</name>
</gene>
<feature type="region of interest" description="Disordered" evidence="2">
    <location>
        <begin position="189"/>
        <end position="216"/>
    </location>
</feature>
<dbReference type="Gene3D" id="3.90.550.20">
    <property type="match status" value="1"/>
</dbReference>
<organism evidence="3">
    <name type="scientific">Pelagomonas calceolata</name>
    <dbReference type="NCBI Taxonomy" id="35677"/>
    <lineage>
        <taxon>Eukaryota</taxon>
        <taxon>Sar</taxon>
        <taxon>Stramenopiles</taxon>
        <taxon>Ochrophyta</taxon>
        <taxon>Pelagophyceae</taxon>
        <taxon>Pelagomonadales</taxon>
        <taxon>Pelagomonadaceae</taxon>
        <taxon>Pelagomonas</taxon>
    </lineage>
</organism>
<evidence type="ECO:0000256" key="2">
    <source>
        <dbReference type="SAM" id="MobiDB-lite"/>
    </source>
</evidence>
<dbReference type="EMBL" id="HBIW01014499">
    <property type="protein sequence ID" value="CAE0697034.1"/>
    <property type="molecule type" value="Transcribed_RNA"/>
</dbReference>
<name>A0A7S3ZXC8_9STRA</name>
<protein>
    <submittedName>
        <fullName evidence="3">Uncharacterized protein</fullName>
    </submittedName>
</protein>
<dbReference type="PANTHER" id="PTHR32385">
    <property type="entry name" value="MANNOSYL PHOSPHORYLINOSITOL CERAMIDE SYNTHASE"/>
    <property type="match status" value="1"/>
</dbReference>
<dbReference type="PANTHER" id="PTHR32385:SF15">
    <property type="entry name" value="INOSITOL PHOSPHOCERAMIDE MANNOSYLTRANSFERASE 1"/>
    <property type="match status" value="1"/>
</dbReference>
<dbReference type="GO" id="GO:0051999">
    <property type="term" value="P:mannosyl-inositol phosphorylceramide biosynthetic process"/>
    <property type="evidence" value="ECO:0007669"/>
    <property type="project" value="TreeGrafter"/>
</dbReference>
<dbReference type="InterPro" id="IPR029044">
    <property type="entry name" value="Nucleotide-diphossugar_trans"/>
</dbReference>